<dbReference type="Proteomes" id="UP000479710">
    <property type="component" value="Unassembled WGS sequence"/>
</dbReference>
<organism evidence="2 3">
    <name type="scientific">Oryza meyeriana var. granulata</name>
    <dbReference type="NCBI Taxonomy" id="110450"/>
    <lineage>
        <taxon>Eukaryota</taxon>
        <taxon>Viridiplantae</taxon>
        <taxon>Streptophyta</taxon>
        <taxon>Embryophyta</taxon>
        <taxon>Tracheophyta</taxon>
        <taxon>Spermatophyta</taxon>
        <taxon>Magnoliopsida</taxon>
        <taxon>Liliopsida</taxon>
        <taxon>Poales</taxon>
        <taxon>Poaceae</taxon>
        <taxon>BOP clade</taxon>
        <taxon>Oryzoideae</taxon>
        <taxon>Oryzeae</taxon>
        <taxon>Oryzinae</taxon>
        <taxon>Oryza</taxon>
        <taxon>Oryza meyeriana</taxon>
    </lineage>
</organism>
<gene>
    <name evidence="2" type="ORF">E2562_036570</name>
</gene>
<evidence type="ECO:0000313" key="3">
    <source>
        <dbReference type="Proteomes" id="UP000479710"/>
    </source>
</evidence>
<dbReference type="OrthoDB" id="693190at2759"/>
<dbReference type="AlphaFoldDB" id="A0A6G1EDC8"/>
<sequence length="276" mass="29721">MEALEAAFDQVMVWLDDEVMDKLLGPESVADDLAAIGAGLERVQSNARTARAALAEAAELLREVMDAAKTLFEDAFATVPARDDPDHEATLAVAAAAKLVANVFSEAPVLPAAIGAAMDLVAGVYALPPSEPGTLQGPRELISSVANKHHAAGILFADCAPLLGIQEDDEAWHDWVSNMAEANVQSFTVEVRLQFAICEVQQAVLTHRLYHYPRLLRMSGEVRAREAWKVELIVSTAIEEVDAALDAIRELRETVAAEEQIVLKLIDDAPQGCSSM</sequence>
<name>A0A6G1EDC8_9ORYZ</name>
<keyword evidence="1" id="KW-0175">Coiled coil</keyword>
<dbReference type="EMBL" id="SPHZ02000004">
    <property type="protein sequence ID" value="KAF0922454.1"/>
    <property type="molecule type" value="Genomic_DNA"/>
</dbReference>
<comment type="caution">
    <text evidence="2">The sequence shown here is derived from an EMBL/GenBank/DDBJ whole genome shotgun (WGS) entry which is preliminary data.</text>
</comment>
<proteinExistence type="predicted"/>
<keyword evidence="3" id="KW-1185">Reference proteome</keyword>
<evidence type="ECO:0000256" key="1">
    <source>
        <dbReference type="SAM" id="Coils"/>
    </source>
</evidence>
<evidence type="ECO:0000313" key="2">
    <source>
        <dbReference type="EMBL" id="KAF0922454.1"/>
    </source>
</evidence>
<reference evidence="2 3" key="1">
    <citation type="submission" date="2019-11" db="EMBL/GenBank/DDBJ databases">
        <title>Whole genome sequence of Oryza granulata.</title>
        <authorList>
            <person name="Li W."/>
        </authorList>
    </citation>
    <scope>NUCLEOTIDE SEQUENCE [LARGE SCALE GENOMIC DNA]</scope>
    <source>
        <strain evidence="3">cv. Menghai</strain>
        <tissue evidence="2">Leaf</tissue>
    </source>
</reference>
<feature type="coiled-coil region" evidence="1">
    <location>
        <begin position="234"/>
        <end position="261"/>
    </location>
</feature>
<protein>
    <submittedName>
        <fullName evidence="2">Uncharacterized protein</fullName>
    </submittedName>
</protein>
<accession>A0A6G1EDC8</accession>